<reference evidence="1 2" key="1">
    <citation type="submission" date="2018-06" db="EMBL/GenBank/DDBJ databases">
        <authorList>
            <consortium name="Pathogen Informatics"/>
            <person name="Doyle S."/>
        </authorList>
    </citation>
    <scope>NUCLEOTIDE SEQUENCE [LARGE SCALE GENOMIC DNA]</scope>
    <source>
        <strain evidence="1 2">NCTC13316</strain>
    </source>
</reference>
<sequence length="102" mass="12186">MLITREPIAQKKTQFRIRMNMQIYEQIMQYCMWAGINKRDFFIEEACKYILNNDMEWVKYKQSKDVTNLFSVQAQDISIMPMQDNNCSNEANLSMNELAKDN</sequence>
<name>A0A378JNA4_9GAMM</name>
<accession>A0A378JNA4</accession>
<organism evidence="1 2">
    <name type="scientific">Legionella busanensis</name>
    <dbReference type="NCBI Taxonomy" id="190655"/>
    <lineage>
        <taxon>Bacteria</taxon>
        <taxon>Pseudomonadati</taxon>
        <taxon>Pseudomonadota</taxon>
        <taxon>Gammaproteobacteria</taxon>
        <taxon>Legionellales</taxon>
        <taxon>Legionellaceae</taxon>
        <taxon>Legionella</taxon>
    </lineage>
</organism>
<gene>
    <name evidence="1" type="ORF">NCTC13316_02858</name>
</gene>
<dbReference type="AlphaFoldDB" id="A0A378JNA4"/>
<protein>
    <submittedName>
        <fullName evidence="1">Uncharacterized protein</fullName>
    </submittedName>
</protein>
<dbReference type="RefSeq" id="WP_115332263.1">
    <property type="nucleotide sequence ID" value="NZ_CAAAHP010000003.1"/>
</dbReference>
<dbReference type="EMBL" id="UGOD01000001">
    <property type="protein sequence ID" value="STX52735.1"/>
    <property type="molecule type" value="Genomic_DNA"/>
</dbReference>
<keyword evidence="2" id="KW-1185">Reference proteome</keyword>
<evidence type="ECO:0000313" key="1">
    <source>
        <dbReference type="EMBL" id="STX52735.1"/>
    </source>
</evidence>
<evidence type="ECO:0000313" key="2">
    <source>
        <dbReference type="Proteomes" id="UP000254794"/>
    </source>
</evidence>
<dbReference type="OrthoDB" id="5604733at2"/>
<proteinExistence type="predicted"/>
<dbReference type="Proteomes" id="UP000254794">
    <property type="component" value="Unassembled WGS sequence"/>
</dbReference>